<keyword evidence="3" id="KW-1185">Reference proteome</keyword>
<organism evidence="2 3">
    <name type="scientific">Pseudomonas edaphica</name>
    <dbReference type="NCBI Taxonomy" id="2006980"/>
    <lineage>
        <taxon>Bacteria</taxon>
        <taxon>Pseudomonadati</taxon>
        <taxon>Pseudomonadota</taxon>
        <taxon>Gammaproteobacteria</taxon>
        <taxon>Pseudomonadales</taxon>
        <taxon>Pseudomonadaceae</taxon>
        <taxon>Pseudomonas</taxon>
    </lineage>
</organism>
<comment type="caution">
    <text evidence="2">The sequence shown here is derived from an EMBL/GenBank/DDBJ whole genome shotgun (WGS) entry which is preliminary data.</text>
</comment>
<dbReference type="Proteomes" id="UP000304941">
    <property type="component" value="Unassembled WGS sequence"/>
</dbReference>
<accession>A0ABY2TW70</accession>
<sequence length="67" mass="7452">MTAKKVPSEPAVDGDRSHAQQRNASWDALRLSTIAHLRRGASRAAFPRGAWERSNRNLRLMAFGHGL</sequence>
<reference evidence="2 3" key="1">
    <citation type="submission" date="2019-05" db="EMBL/GenBank/DDBJ databases">
        <title>Pseudomonas edaphica sp. nov., isolated from rhizospheric soil of Cistus ladanifer L. in Spain.</title>
        <authorList>
            <person name="Peix A."/>
        </authorList>
    </citation>
    <scope>NUCLEOTIDE SEQUENCE [LARGE SCALE GENOMIC DNA]</scope>
    <source>
        <strain evidence="2 3">RD25</strain>
    </source>
</reference>
<evidence type="ECO:0000313" key="2">
    <source>
        <dbReference type="EMBL" id="TLG87409.1"/>
    </source>
</evidence>
<evidence type="ECO:0000256" key="1">
    <source>
        <dbReference type="SAM" id="MobiDB-lite"/>
    </source>
</evidence>
<evidence type="ECO:0000313" key="3">
    <source>
        <dbReference type="Proteomes" id="UP000304941"/>
    </source>
</evidence>
<feature type="region of interest" description="Disordered" evidence="1">
    <location>
        <begin position="1"/>
        <end position="24"/>
    </location>
</feature>
<gene>
    <name evidence="2" type="ORF">FEM54_30715</name>
</gene>
<protein>
    <recommendedName>
        <fullName evidence="4">DUF1534 domain-containing protein</fullName>
    </recommendedName>
</protein>
<proteinExistence type="predicted"/>
<dbReference type="EMBL" id="VBVZ01000809">
    <property type="protein sequence ID" value="TLG87409.1"/>
    <property type="molecule type" value="Genomic_DNA"/>
</dbReference>
<name>A0ABY2TW70_9PSED</name>
<evidence type="ECO:0008006" key="4">
    <source>
        <dbReference type="Google" id="ProtNLM"/>
    </source>
</evidence>